<feature type="compositionally biased region" description="Basic and acidic residues" evidence="1">
    <location>
        <begin position="21"/>
        <end position="31"/>
    </location>
</feature>
<keyword evidence="3" id="KW-1185">Reference proteome</keyword>
<accession>A0A9W6QVP4</accession>
<evidence type="ECO:0000313" key="3">
    <source>
        <dbReference type="Proteomes" id="UP001165136"/>
    </source>
</evidence>
<protein>
    <submittedName>
        <fullName evidence="2">Uncharacterized protein</fullName>
    </submittedName>
</protein>
<organism evidence="2 3">
    <name type="scientific">Amycolatopsis taiwanensis</name>
    <dbReference type="NCBI Taxonomy" id="342230"/>
    <lineage>
        <taxon>Bacteria</taxon>
        <taxon>Bacillati</taxon>
        <taxon>Actinomycetota</taxon>
        <taxon>Actinomycetes</taxon>
        <taxon>Pseudonocardiales</taxon>
        <taxon>Pseudonocardiaceae</taxon>
        <taxon>Amycolatopsis</taxon>
    </lineage>
</organism>
<reference evidence="2" key="1">
    <citation type="submission" date="2023-03" db="EMBL/GenBank/DDBJ databases">
        <title>Amycolatopsis taiwanensis NBRC 103393.</title>
        <authorList>
            <person name="Ichikawa N."/>
            <person name="Sato H."/>
            <person name="Tonouchi N."/>
        </authorList>
    </citation>
    <scope>NUCLEOTIDE SEQUENCE</scope>
    <source>
        <strain evidence="2">NBRC 103393</strain>
    </source>
</reference>
<sequence length="50" mass="5617">MTGINVIVTTSRLTPDGQSTQHERYSQREMGSRGNPSTLFAQHRKSRLGE</sequence>
<dbReference type="EMBL" id="BSTI01000002">
    <property type="protein sequence ID" value="GLY64593.1"/>
    <property type="molecule type" value="Genomic_DNA"/>
</dbReference>
<feature type="region of interest" description="Disordered" evidence="1">
    <location>
        <begin position="1"/>
        <end position="50"/>
    </location>
</feature>
<dbReference type="Proteomes" id="UP001165136">
    <property type="component" value="Unassembled WGS sequence"/>
</dbReference>
<gene>
    <name evidence="2" type="ORF">Atai01_12120</name>
</gene>
<dbReference type="AlphaFoldDB" id="A0A9W6QVP4"/>
<proteinExistence type="predicted"/>
<comment type="caution">
    <text evidence="2">The sequence shown here is derived from an EMBL/GenBank/DDBJ whole genome shotgun (WGS) entry which is preliminary data.</text>
</comment>
<evidence type="ECO:0000313" key="2">
    <source>
        <dbReference type="EMBL" id="GLY64593.1"/>
    </source>
</evidence>
<name>A0A9W6QVP4_9PSEU</name>
<feature type="compositionally biased region" description="Polar residues" evidence="1">
    <location>
        <begin position="7"/>
        <end position="20"/>
    </location>
</feature>
<evidence type="ECO:0000256" key="1">
    <source>
        <dbReference type="SAM" id="MobiDB-lite"/>
    </source>
</evidence>